<keyword evidence="1" id="KW-0805">Transcription regulation</keyword>
<dbReference type="Proteomes" id="UP000186218">
    <property type="component" value="Unassembled WGS sequence"/>
</dbReference>
<protein>
    <submittedName>
        <fullName evidence="6">Transcriptional regulator, TetR family</fullName>
    </submittedName>
</protein>
<dbReference type="RefSeq" id="WP_076476471.1">
    <property type="nucleotide sequence ID" value="NZ_FTNT01000002.1"/>
</dbReference>
<evidence type="ECO:0000256" key="1">
    <source>
        <dbReference type="ARBA" id="ARBA00023015"/>
    </source>
</evidence>
<dbReference type="Pfam" id="PF00440">
    <property type="entry name" value="TetR_N"/>
    <property type="match status" value="1"/>
</dbReference>
<evidence type="ECO:0000313" key="7">
    <source>
        <dbReference type="Proteomes" id="UP000186218"/>
    </source>
</evidence>
<dbReference type="SUPFAM" id="SSF46689">
    <property type="entry name" value="Homeodomain-like"/>
    <property type="match status" value="1"/>
</dbReference>
<proteinExistence type="predicted"/>
<evidence type="ECO:0000259" key="5">
    <source>
        <dbReference type="PROSITE" id="PS50977"/>
    </source>
</evidence>
<sequence length="191" mass="19948">MSVRERLVEATTDLIRRHGVEGTGVSDILEHSGVARRSIYLNFPSGKGELVAEATRSAGRQIATALRELMSGPSPRVVVDSWISALRASDFQAGCPLIAAALARPTAPEAADAANDAFGEWVHIIAERLSADGVDDDTATSLATTVVAGVEGAIVISQARRSTAPLTDTATHLNELIAMHLPATGATPSEQ</sequence>
<dbReference type="OrthoDB" id="4567939at2"/>
<dbReference type="PANTHER" id="PTHR47506">
    <property type="entry name" value="TRANSCRIPTIONAL REGULATORY PROTEIN"/>
    <property type="match status" value="1"/>
</dbReference>
<evidence type="ECO:0000256" key="4">
    <source>
        <dbReference type="PROSITE-ProRule" id="PRU00335"/>
    </source>
</evidence>
<dbReference type="STRING" id="1344003.SAMN05445060_0576"/>
<feature type="DNA-binding region" description="H-T-H motif" evidence="4">
    <location>
        <begin position="24"/>
        <end position="43"/>
    </location>
</feature>
<dbReference type="PANTHER" id="PTHR47506:SF3">
    <property type="entry name" value="HTH-TYPE TRANSCRIPTIONAL REGULATOR LMRA"/>
    <property type="match status" value="1"/>
</dbReference>
<evidence type="ECO:0000256" key="3">
    <source>
        <dbReference type="ARBA" id="ARBA00023163"/>
    </source>
</evidence>
<accession>A0A1N7DEL6</accession>
<evidence type="ECO:0000313" key="6">
    <source>
        <dbReference type="EMBL" id="SIR74195.1"/>
    </source>
</evidence>
<dbReference type="EMBL" id="FTNT01000002">
    <property type="protein sequence ID" value="SIR74195.1"/>
    <property type="molecule type" value="Genomic_DNA"/>
</dbReference>
<dbReference type="InterPro" id="IPR009057">
    <property type="entry name" value="Homeodomain-like_sf"/>
</dbReference>
<name>A0A1N7DEL6_9NOCA</name>
<feature type="domain" description="HTH tetR-type" evidence="5">
    <location>
        <begin position="1"/>
        <end position="61"/>
    </location>
</feature>
<dbReference type="InterPro" id="IPR054156">
    <property type="entry name" value="YxaF_TetR_C"/>
</dbReference>
<dbReference type="InterPro" id="IPR036271">
    <property type="entry name" value="Tet_transcr_reg_TetR-rel_C_sf"/>
</dbReference>
<dbReference type="PROSITE" id="PS50977">
    <property type="entry name" value="HTH_TETR_2"/>
    <property type="match status" value="1"/>
</dbReference>
<dbReference type="InterPro" id="IPR001647">
    <property type="entry name" value="HTH_TetR"/>
</dbReference>
<dbReference type="AlphaFoldDB" id="A0A1N7DEL6"/>
<dbReference type="Pfam" id="PF21993">
    <property type="entry name" value="TetR_C_13_2"/>
    <property type="match status" value="1"/>
</dbReference>
<organism evidence="6 7">
    <name type="scientific">Williamsia sterculiae</name>
    <dbReference type="NCBI Taxonomy" id="1344003"/>
    <lineage>
        <taxon>Bacteria</taxon>
        <taxon>Bacillati</taxon>
        <taxon>Actinomycetota</taxon>
        <taxon>Actinomycetes</taxon>
        <taxon>Mycobacteriales</taxon>
        <taxon>Nocardiaceae</taxon>
        <taxon>Williamsia</taxon>
    </lineage>
</organism>
<dbReference type="SUPFAM" id="SSF48498">
    <property type="entry name" value="Tetracyclin repressor-like, C-terminal domain"/>
    <property type="match status" value="1"/>
</dbReference>
<reference evidence="6 7" key="1">
    <citation type="submission" date="2017-01" db="EMBL/GenBank/DDBJ databases">
        <authorList>
            <person name="Mah S.A."/>
            <person name="Swanson W.J."/>
            <person name="Moy G.W."/>
            <person name="Vacquier V.D."/>
        </authorList>
    </citation>
    <scope>NUCLEOTIDE SEQUENCE [LARGE SCALE GENOMIC DNA]</scope>
    <source>
        <strain evidence="6 7">CPCC 203464</strain>
    </source>
</reference>
<keyword evidence="3" id="KW-0804">Transcription</keyword>
<keyword evidence="2 4" id="KW-0238">DNA-binding</keyword>
<keyword evidence="7" id="KW-1185">Reference proteome</keyword>
<evidence type="ECO:0000256" key="2">
    <source>
        <dbReference type="ARBA" id="ARBA00023125"/>
    </source>
</evidence>
<gene>
    <name evidence="6" type="ORF">SAMN05445060_0576</name>
</gene>
<dbReference type="Gene3D" id="1.10.357.10">
    <property type="entry name" value="Tetracycline Repressor, domain 2"/>
    <property type="match status" value="1"/>
</dbReference>
<dbReference type="GO" id="GO:0003677">
    <property type="term" value="F:DNA binding"/>
    <property type="evidence" value="ECO:0007669"/>
    <property type="project" value="UniProtKB-UniRule"/>
</dbReference>